<evidence type="ECO:0000313" key="9">
    <source>
        <dbReference type="Proteomes" id="UP000003042"/>
    </source>
</evidence>
<reference evidence="8 9" key="1">
    <citation type="submission" date="2008-02" db="EMBL/GenBank/DDBJ databases">
        <title>Annotation of Escherichia albertii TW07627.</title>
        <authorList>
            <person name="Sutton G."/>
            <person name="Whittam T.S."/>
            <person name="Sebastian Y."/>
        </authorList>
    </citation>
    <scope>NUCLEOTIDE SEQUENCE [LARGE SCALE GENOMIC DNA]</scope>
    <source>
        <strain evidence="8 9">TW07627</strain>
    </source>
</reference>
<dbReference type="GO" id="GO:0051536">
    <property type="term" value="F:iron-sulfur cluster binding"/>
    <property type="evidence" value="ECO:0007669"/>
    <property type="project" value="UniProtKB-KW"/>
</dbReference>
<dbReference type="SFLD" id="SFLDG01067">
    <property type="entry name" value="SPASM/twitch_domain_containing"/>
    <property type="match status" value="1"/>
</dbReference>
<keyword evidence="2" id="KW-0949">S-adenosyl-L-methionine</keyword>
<dbReference type="InterPro" id="IPR013785">
    <property type="entry name" value="Aldolase_TIM"/>
</dbReference>
<dbReference type="PANTHER" id="PTHR43273:SF3">
    <property type="entry name" value="ANAEROBIC SULFATASE-MATURATING ENZYME HOMOLOG ASLB-RELATED"/>
    <property type="match status" value="1"/>
</dbReference>
<evidence type="ECO:0000313" key="8">
    <source>
        <dbReference type="EMBL" id="EDS92034.1"/>
    </source>
</evidence>
<keyword evidence="3" id="KW-0479">Metal-binding</keyword>
<dbReference type="SUPFAM" id="SSF102114">
    <property type="entry name" value="Radical SAM enzymes"/>
    <property type="match status" value="1"/>
</dbReference>
<name>A0ABC9NP54_ESCAT</name>
<evidence type="ECO:0000256" key="4">
    <source>
        <dbReference type="ARBA" id="ARBA00023004"/>
    </source>
</evidence>
<dbReference type="EMBL" id="ABKX01000005">
    <property type="protein sequence ID" value="EDS92034.1"/>
    <property type="molecule type" value="Genomic_DNA"/>
</dbReference>
<dbReference type="Proteomes" id="UP000003042">
    <property type="component" value="Unassembled WGS sequence"/>
</dbReference>
<proteinExistence type="inferred from homology"/>
<evidence type="ECO:0000259" key="7">
    <source>
        <dbReference type="PROSITE" id="PS51918"/>
    </source>
</evidence>
<comment type="similarity">
    <text evidence="6">Belongs to the radical SAM superfamily. Anaerobic sulfatase-maturating enzyme family.</text>
</comment>
<dbReference type="GO" id="GO:0046872">
    <property type="term" value="F:metal ion binding"/>
    <property type="evidence" value="ECO:0007669"/>
    <property type="project" value="UniProtKB-KW"/>
</dbReference>
<dbReference type="InterPro" id="IPR007197">
    <property type="entry name" value="rSAM"/>
</dbReference>
<dbReference type="SFLD" id="SFLDS00029">
    <property type="entry name" value="Radical_SAM"/>
    <property type="match status" value="1"/>
</dbReference>
<comment type="caution">
    <text evidence="8">The sequence shown here is derived from an EMBL/GenBank/DDBJ whole genome shotgun (WGS) entry which is preliminary data.</text>
</comment>
<keyword evidence="4" id="KW-0408">Iron</keyword>
<dbReference type="AlphaFoldDB" id="A0ABC9NP54"/>
<evidence type="ECO:0000256" key="2">
    <source>
        <dbReference type="ARBA" id="ARBA00022691"/>
    </source>
</evidence>
<feature type="domain" description="Radical SAM core" evidence="7">
    <location>
        <begin position="9"/>
        <end position="237"/>
    </location>
</feature>
<dbReference type="PANTHER" id="PTHR43273">
    <property type="entry name" value="ANAEROBIC SULFATASE-MATURATING ENZYME HOMOLOG ASLB-RELATED"/>
    <property type="match status" value="1"/>
</dbReference>
<evidence type="ECO:0000256" key="1">
    <source>
        <dbReference type="ARBA" id="ARBA00001966"/>
    </source>
</evidence>
<accession>A0ABC9NP54</accession>
<organism evidence="8 9">
    <name type="scientific">Escherichia albertii (strain TW07627)</name>
    <dbReference type="NCBI Taxonomy" id="502347"/>
    <lineage>
        <taxon>Bacteria</taxon>
        <taxon>Pseudomonadati</taxon>
        <taxon>Pseudomonadota</taxon>
        <taxon>Gammaproteobacteria</taxon>
        <taxon>Enterobacterales</taxon>
        <taxon>Enterobacteriaceae</taxon>
        <taxon>Escherichia</taxon>
    </lineage>
</organism>
<evidence type="ECO:0000256" key="6">
    <source>
        <dbReference type="ARBA" id="ARBA00023601"/>
    </source>
</evidence>
<dbReference type="InterPro" id="IPR058240">
    <property type="entry name" value="rSAM_sf"/>
</dbReference>
<keyword evidence="5" id="KW-0411">Iron-sulfur</keyword>
<dbReference type="Pfam" id="PF04055">
    <property type="entry name" value="Radical_SAM"/>
    <property type="match status" value="1"/>
</dbReference>
<protein>
    <recommendedName>
        <fullName evidence="7">Radical SAM core domain-containing protein</fullName>
    </recommendedName>
</protein>
<dbReference type="PROSITE" id="PS51918">
    <property type="entry name" value="RADICAL_SAM"/>
    <property type="match status" value="1"/>
</dbReference>
<evidence type="ECO:0000256" key="3">
    <source>
        <dbReference type="ARBA" id="ARBA00022723"/>
    </source>
</evidence>
<dbReference type="Gene3D" id="3.20.20.70">
    <property type="entry name" value="Aldolase class I"/>
    <property type="match status" value="2"/>
</dbReference>
<gene>
    <name evidence="8" type="ORF">ESCAB7627_2511</name>
</gene>
<evidence type="ECO:0000256" key="5">
    <source>
        <dbReference type="ARBA" id="ARBA00023014"/>
    </source>
</evidence>
<sequence length="362" mass="41659">MHHSLTHYKTNRNRTIRMIMKCASTSCNLRCSYCYFDKVQSCSECTMCNSDDETLQLFIRQKINAHKTGNVIFFWQIQELTPDKLNFFKRVIKLQQQVVQGKKIINTVLINGVLLDDSWCEFFKRYQFIISISVNVNTSLHNNLCDTISDKPTARQIEAAVRLLRKHDVEFSTLTVINAINSQQPLQIYHYLKNLGSRHMQFIPLLEPLAQEGGDTHSLAPAALGIFLKTIFYTWVRLDIGTIKIPVFEHAFASWCGLPAPNCVFASFDVSAFTTRKSTKNQIVEQCKPLLAAECMSCNIKFACHGGCPKQRIAFSRNGLPVLNYFCESYQSFFSYVEPYMLMMRALWEQNYAPSDIRQYLA</sequence>
<dbReference type="InterPro" id="IPR023867">
    <property type="entry name" value="Sulphatase_maturase_rSAM"/>
</dbReference>
<dbReference type="SFLD" id="SFLDG01386">
    <property type="entry name" value="main_SPASM_domain-containing"/>
    <property type="match status" value="1"/>
</dbReference>
<comment type="cofactor">
    <cofactor evidence="1">
        <name>[4Fe-4S] cluster</name>
        <dbReference type="ChEBI" id="CHEBI:49883"/>
    </cofactor>
</comment>